<gene>
    <name evidence="7" type="ORF">niasHT_035233</name>
</gene>
<evidence type="ECO:0000313" key="8">
    <source>
        <dbReference type="Proteomes" id="UP001620626"/>
    </source>
</evidence>
<sequence length="781" mass="89721">MDKKVINFVTATNTSFKAIDHPTFHSLLAPQQIKGESYYRKQILPDVYKQVRKKIKNELEECEWLSFTTDAWSGPTNNFLWLEKIANLLKQCRKVVSHFKHSNKALGMLQNIQSILELPEHSLLQEIPVRWNSALAMISRLLEQKDAIYQYAFENRSFDLTLTEEEWKLIEELIILLQPIEEASKMLMKSPLSAQIPIAVTLHSKLFNAKLINKEIDSARCSLVNEIEKYFFGLREKRVHCLSTFLDVRFKDKFLLERRNIFLAKILTWIREENAVFISPPITEIDEIDCVPPPIKKQRASLFDELNEIASSSNKENAVITNDIEDEFNKYLVAGCGDSRDDPVAAWRKMATKFPLLSKIARKYLSAPATSLPSEATFKYKSKKFGQFSSLKFIFISFPPLLPNDAAVETTDAEVSATAPIKRHSDNTIIYHQQQQRRMDQINFFCDTVWLDTLAWINRGEVGMKFALVNDRFNILVDKHFKQRKWCFGEFHICERLVGESGAEIMTSVDGPDFSTLPLPTTPLPDSVVGFRSISIWSPFTFQIDLKALEFSTHFMQSRSWKVIARYIWPLLRDGISTLCLKKRDLIRLLKNVSPTVLFDCAGLRRIHTDMMTKCPSADVAEEENVVVVDTTCSELYTWVHSPREEGHGPVSLRLIMWEEGKWDDFLNNLFKVSFNTATFPVNCMIFSLLPFSFSNSCQMENHQTQERLSMSSRVYQNGGGALLTKVTIVRFPMDFDDKQIGMWLRIAKVTEDVPSNLVHIAFNDNEIGELSSDLSSDSSE</sequence>
<dbReference type="PANTHER" id="PTHR46481:SF10">
    <property type="entry name" value="ZINC FINGER BED DOMAIN-CONTAINING PROTEIN 39"/>
    <property type="match status" value="1"/>
</dbReference>
<dbReference type="EMBL" id="JBICBT010001079">
    <property type="protein sequence ID" value="KAL3084431.1"/>
    <property type="molecule type" value="Genomic_DNA"/>
</dbReference>
<keyword evidence="5" id="KW-0539">Nucleus</keyword>
<dbReference type="Pfam" id="PF05699">
    <property type="entry name" value="Dimer_Tnp_hAT"/>
    <property type="match status" value="1"/>
</dbReference>
<keyword evidence="2" id="KW-0479">Metal-binding</keyword>
<dbReference type="InterPro" id="IPR008906">
    <property type="entry name" value="HATC_C_dom"/>
</dbReference>
<name>A0ABD2J3L8_9BILA</name>
<evidence type="ECO:0000259" key="6">
    <source>
        <dbReference type="Pfam" id="PF05699"/>
    </source>
</evidence>
<dbReference type="AlphaFoldDB" id="A0ABD2J3L8"/>
<keyword evidence="3" id="KW-0863">Zinc-finger</keyword>
<evidence type="ECO:0000256" key="3">
    <source>
        <dbReference type="ARBA" id="ARBA00022771"/>
    </source>
</evidence>
<dbReference type="GO" id="GO:0008270">
    <property type="term" value="F:zinc ion binding"/>
    <property type="evidence" value="ECO:0007669"/>
    <property type="project" value="UniProtKB-KW"/>
</dbReference>
<evidence type="ECO:0000256" key="5">
    <source>
        <dbReference type="ARBA" id="ARBA00023242"/>
    </source>
</evidence>
<keyword evidence="8" id="KW-1185">Reference proteome</keyword>
<protein>
    <recommendedName>
        <fullName evidence="6">HAT C-terminal dimerisation domain-containing protein</fullName>
    </recommendedName>
</protein>
<dbReference type="SUPFAM" id="SSF53098">
    <property type="entry name" value="Ribonuclease H-like"/>
    <property type="match status" value="1"/>
</dbReference>
<evidence type="ECO:0000256" key="2">
    <source>
        <dbReference type="ARBA" id="ARBA00022723"/>
    </source>
</evidence>
<organism evidence="7 8">
    <name type="scientific">Heterodera trifolii</name>
    <dbReference type="NCBI Taxonomy" id="157864"/>
    <lineage>
        <taxon>Eukaryota</taxon>
        <taxon>Metazoa</taxon>
        <taxon>Ecdysozoa</taxon>
        <taxon>Nematoda</taxon>
        <taxon>Chromadorea</taxon>
        <taxon>Rhabditida</taxon>
        <taxon>Tylenchina</taxon>
        <taxon>Tylenchomorpha</taxon>
        <taxon>Tylenchoidea</taxon>
        <taxon>Heteroderidae</taxon>
        <taxon>Heteroderinae</taxon>
        <taxon>Heterodera</taxon>
    </lineage>
</organism>
<evidence type="ECO:0000313" key="7">
    <source>
        <dbReference type="EMBL" id="KAL3084431.1"/>
    </source>
</evidence>
<comment type="subcellular location">
    <subcellularLocation>
        <location evidence="1">Nucleus</location>
    </subcellularLocation>
</comment>
<accession>A0ABD2J3L8</accession>
<evidence type="ECO:0000256" key="4">
    <source>
        <dbReference type="ARBA" id="ARBA00022833"/>
    </source>
</evidence>
<comment type="caution">
    <text evidence="7">The sequence shown here is derived from an EMBL/GenBank/DDBJ whole genome shotgun (WGS) entry which is preliminary data.</text>
</comment>
<dbReference type="InterPro" id="IPR012337">
    <property type="entry name" value="RNaseH-like_sf"/>
</dbReference>
<reference evidence="7 8" key="1">
    <citation type="submission" date="2024-10" db="EMBL/GenBank/DDBJ databases">
        <authorList>
            <person name="Kim D."/>
        </authorList>
    </citation>
    <scope>NUCLEOTIDE SEQUENCE [LARGE SCALE GENOMIC DNA]</scope>
    <source>
        <strain evidence="7">BH-2024</strain>
    </source>
</reference>
<keyword evidence="4" id="KW-0862">Zinc</keyword>
<dbReference type="InterPro" id="IPR052035">
    <property type="entry name" value="ZnF_BED_domain_contain"/>
</dbReference>
<proteinExistence type="predicted"/>
<evidence type="ECO:0000256" key="1">
    <source>
        <dbReference type="ARBA" id="ARBA00004123"/>
    </source>
</evidence>
<dbReference type="GO" id="GO:0005634">
    <property type="term" value="C:nucleus"/>
    <property type="evidence" value="ECO:0007669"/>
    <property type="project" value="UniProtKB-SubCell"/>
</dbReference>
<dbReference type="Proteomes" id="UP001620626">
    <property type="component" value="Unassembled WGS sequence"/>
</dbReference>
<feature type="domain" description="HAT C-terminal dimerisation" evidence="6">
    <location>
        <begin position="329"/>
        <end position="384"/>
    </location>
</feature>
<dbReference type="PANTHER" id="PTHR46481">
    <property type="entry name" value="ZINC FINGER BED DOMAIN-CONTAINING PROTEIN 4"/>
    <property type="match status" value="1"/>
</dbReference>